<gene>
    <name evidence="3" type="ORF">FACUT_7324</name>
</gene>
<evidence type="ECO:0000259" key="2">
    <source>
        <dbReference type="SMART" id="SM00939"/>
    </source>
</evidence>
<dbReference type="InterPro" id="IPR000383">
    <property type="entry name" value="Xaa-Pro-like_dom"/>
</dbReference>
<name>A0A8H4JM18_9HYPO</name>
<organism evidence="3 4">
    <name type="scientific">Fusarium acutatum</name>
    <dbReference type="NCBI Taxonomy" id="78861"/>
    <lineage>
        <taxon>Eukaryota</taxon>
        <taxon>Fungi</taxon>
        <taxon>Dikarya</taxon>
        <taxon>Ascomycota</taxon>
        <taxon>Pezizomycotina</taxon>
        <taxon>Sordariomycetes</taxon>
        <taxon>Hypocreomycetidae</taxon>
        <taxon>Hypocreales</taxon>
        <taxon>Nectriaceae</taxon>
        <taxon>Fusarium</taxon>
        <taxon>Fusarium fujikuroi species complex</taxon>
    </lineage>
</organism>
<accession>A0A8H4JM18</accession>
<dbReference type="SUPFAM" id="SSF49785">
    <property type="entry name" value="Galactose-binding domain-like"/>
    <property type="match status" value="1"/>
</dbReference>
<dbReference type="EMBL" id="JAADJF010000184">
    <property type="protein sequence ID" value="KAF4435220.1"/>
    <property type="molecule type" value="Genomic_DNA"/>
</dbReference>
<dbReference type="InterPro" id="IPR013736">
    <property type="entry name" value="Xaa-Pro_dipept_C"/>
</dbReference>
<evidence type="ECO:0000313" key="3">
    <source>
        <dbReference type="EMBL" id="KAF4435220.1"/>
    </source>
</evidence>
<evidence type="ECO:0000313" key="4">
    <source>
        <dbReference type="Proteomes" id="UP000536711"/>
    </source>
</evidence>
<dbReference type="SUPFAM" id="SSF53474">
    <property type="entry name" value="alpha/beta-Hydrolases"/>
    <property type="match status" value="1"/>
</dbReference>
<dbReference type="Proteomes" id="UP000536711">
    <property type="component" value="Unassembled WGS sequence"/>
</dbReference>
<dbReference type="Pfam" id="PF08530">
    <property type="entry name" value="PepX_C"/>
    <property type="match status" value="1"/>
</dbReference>
<sequence length="555" mass="62595">MPFKVGSVAVIQSPLPPPEQDDKYDNAHYSVTVLKKGHRKNQESAPFQADTIFEKDVQFTLRDGVHIRADIFRPANDAEKVPALVAWSPYGKTGRGFFCLDLVPGRVGVPKSRLSGYEKFEAPDPAEWTSRGYAIVNVDVRGSWDSEGDMVWWGRAEGKDGYDVVEELARLPWCNEAVAFVGNSWLGIAQWLIAAERPPHLKCIAPFEGASDIYREIICRGGVPCKAFVRFLALQNLGYSETPVKDKWLRVHATQEWHDLYQQETNDELQQFLDRYTKGKDNSWELTPRVRVSILRYNKVMDIYRLLLLPSLLTDIALKEPIVNHVFPAWPIPATKNEQLYLCPNQVLSRVPPSAESQVSYKSDVLFMQMDSDSEELRFEYTFRDAVYLVGNAQATLYMSCLDHDDFDVCVQLRKIDRDGRVLQNVNIPSKDSGIEDDDVERINSLVYLGPSGYLRASHRAVDSEASIPNFPEHDYTEKQKVKPGTIVRLDIGLWQTGMAFEGGEGLMLKVSGHSMTLAEFPALRGNESVENVGTHRVHLGGSNPSYLTIPLVTI</sequence>
<dbReference type="OrthoDB" id="2578740at2759"/>
<keyword evidence="4" id="KW-1185">Reference proteome</keyword>
<dbReference type="PANTHER" id="PTHR43056">
    <property type="entry name" value="PEPTIDASE S9 PROLYL OLIGOPEPTIDASE"/>
    <property type="match status" value="1"/>
</dbReference>
<feature type="domain" description="Xaa-Pro dipeptidyl-peptidase C-terminal" evidence="2">
    <location>
        <begin position="270"/>
        <end position="549"/>
    </location>
</feature>
<comment type="caution">
    <text evidence="3">The sequence shown here is derived from an EMBL/GenBank/DDBJ whole genome shotgun (WGS) entry which is preliminary data.</text>
</comment>
<keyword evidence="1" id="KW-0378">Hydrolase</keyword>
<dbReference type="Gene3D" id="3.40.50.1820">
    <property type="entry name" value="alpha/beta hydrolase"/>
    <property type="match status" value="1"/>
</dbReference>
<dbReference type="AlphaFoldDB" id="A0A8H4JM18"/>
<dbReference type="InterPro" id="IPR005674">
    <property type="entry name" value="CocE/Ser_esterase"/>
</dbReference>
<dbReference type="InterPro" id="IPR050585">
    <property type="entry name" value="Xaa-Pro_dipeptidyl-ppase/CocE"/>
</dbReference>
<dbReference type="InterPro" id="IPR029058">
    <property type="entry name" value="AB_hydrolase_fold"/>
</dbReference>
<dbReference type="NCBIfam" id="TIGR00976">
    <property type="entry name" value="CocE_NonD"/>
    <property type="match status" value="1"/>
</dbReference>
<dbReference type="Pfam" id="PF02129">
    <property type="entry name" value="Peptidase_S15"/>
    <property type="match status" value="1"/>
</dbReference>
<evidence type="ECO:0000256" key="1">
    <source>
        <dbReference type="ARBA" id="ARBA00022801"/>
    </source>
</evidence>
<proteinExistence type="predicted"/>
<protein>
    <submittedName>
        <fullName evidence="3">Cocaine esterase</fullName>
    </submittedName>
</protein>
<dbReference type="SMART" id="SM00939">
    <property type="entry name" value="PepX_C"/>
    <property type="match status" value="1"/>
</dbReference>
<dbReference type="InterPro" id="IPR008979">
    <property type="entry name" value="Galactose-bd-like_sf"/>
</dbReference>
<reference evidence="3 4" key="1">
    <citation type="submission" date="2020-01" db="EMBL/GenBank/DDBJ databases">
        <title>Identification and distribution of gene clusters putatively required for synthesis of sphingolipid metabolism inhibitors in phylogenetically diverse species of the filamentous fungus Fusarium.</title>
        <authorList>
            <person name="Kim H.-S."/>
            <person name="Busman M."/>
            <person name="Brown D.W."/>
            <person name="Divon H."/>
            <person name="Uhlig S."/>
            <person name="Proctor R.H."/>
        </authorList>
    </citation>
    <scope>NUCLEOTIDE SEQUENCE [LARGE SCALE GENOMIC DNA]</scope>
    <source>
        <strain evidence="3 4">NRRL 13308</strain>
    </source>
</reference>
<dbReference type="PANTHER" id="PTHR43056:SF10">
    <property type="entry name" value="COCE_NOND FAMILY, PUTATIVE (AFU_ORTHOLOGUE AFUA_7G00600)-RELATED"/>
    <property type="match status" value="1"/>
</dbReference>
<dbReference type="GO" id="GO:0008239">
    <property type="term" value="F:dipeptidyl-peptidase activity"/>
    <property type="evidence" value="ECO:0007669"/>
    <property type="project" value="InterPro"/>
</dbReference>
<dbReference type="Gene3D" id="2.60.120.260">
    <property type="entry name" value="Galactose-binding domain-like"/>
    <property type="match status" value="1"/>
</dbReference>